<dbReference type="EMBL" id="LFRF01000005">
    <property type="protein sequence ID" value="KND92755.1"/>
    <property type="molecule type" value="Genomic_DNA"/>
</dbReference>
<accession>A0A0L0NG72</accession>
<evidence type="ECO:0000256" key="1">
    <source>
        <dbReference type="SAM" id="MobiDB-lite"/>
    </source>
</evidence>
<protein>
    <submittedName>
        <fullName evidence="2">Uncharacterized protein</fullName>
    </submittedName>
</protein>
<dbReference type="Proteomes" id="UP000036947">
    <property type="component" value="Unassembled WGS sequence"/>
</dbReference>
<gene>
    <name evidence="2" type="ORF">TOPH_02848</name>
</gene>
<evidence type="ECO:0000313" key="3">
    <source>
        <dbReference type="Proteomes" id="UP000036947"/>
    </source>
</evidence>
<reference evidence="2 3" key="1">
    <citation type="journal article" date="2015" name="BMC Genomics">
        <title>The genome of the truffle-parasite Tolypocladium ophioglossoides and the evolution of antifungal peptaibiotics.</title>
        <authorList>
            <person name="Quandt C.A."/>
            <person name="Bushley K.E."/>
            <person name="Spatafora J.W."/>
        </authorList>
    </citation>
    <scope>NUCLEOTIDE SEQUENCE [LARGE SCALE GENOMIC DNA]</scope>
    <source>
        <strain evidence="2 3">CBS 100239</strain>
    </source>
</reference>
<comment type="caution">
    <text evidence="2">The sequence shown here is derived from an EMBL/GenBank/DDBJ whole genome shotgun (WGS) entry which is preliminary data.</text>
</comment>
<feature type="region of interest" description="Disordered" evidence="1">
    <location>
        <begin position="1"/>
        <end position="68"/>
    </location>
</feature>
<dbReference type="AlphaFoldDB" id="A0A0L0NG72"/>
<keyword evidence="3" id="KW-1185">Reference proteome</keyword>
<name>A0A0L0NG72_TOLOC</name>
<feature type="compositionally biased region" description="Basic and acidic residues" evidence="1">
    <location>
        <begin position="1"/>
        <end position="11"/>
    </location>
</feature>
<evidence type="ECO:0000313" key="2">
    <source>
        <dbReference type="EMBL" id="KND92755.1"/>
    </source>
</evidence>
<sequence>MRESTSLDPLRRSKATPLLELRSEEDGNPPARGTQGHREVAQGTVGSSARGDRVRPAPSRHPQPPERR</sequence>
<organism evidence="2 3">
    <name type="scientific">Tolypocladium ophioglossoides (strain CBS 100239)</name>
    <name type="common">Snaketongue truffleclub</name>
    <name type="synonym">Elaphocordyceps ophioglossoides</name>
    <dbReference type="NCBI Taxonomy" id="1163406"/>
    <lineage>
        <taxon>Eukaryota</taxon>
        <taxon>Fungi</taxon>
        <taxon>Dikarya</taxon>
        <taxon>Ascomycota</taxon>
        <taxon>Pezizomycotina</taxon>
        <taxon>Sordariomycetes</taxon>
        <taxon>Hypocreomycetidae</taxon>
        <taxon>Hypocreales</taxon>
        <taxon>Ophiocordycipitaceae</taxon>
        <taxon>Tolypocladium</taxon>
    </lineage>
</organism>
<proteinExistence type="predicted"/>